<feature type="transmembrane region" description="Helical" evidence="1">
    <location>
        <begin position="123"/>
        <end position="143"/>
    </location>
</feature>
<dbReference type="InterPro" id="IPR003959">
    <property type="entry name" value="ATPase_AAA_core"/>
</dbReference>
<keyword evidence="1" id="KW-0472">Membrane</keyword>
<evidence type="ECO:0000313" key="4">
    <source>
        <dbReference type="Proteomes" id="UP000234323"/>
    </source>
</evidence>
<feature type="domain" description="ATPase AAA-type core" evidence="2">
    <location>
        <begin position="213"/>
        <end position="286"/>
    </location>
</feature>
<organism evidence="3 4">
    <name type="scientific">Rhizophagus irregularis</name>
    <dbReference type="NCBI Taxonomy" id="588596"/>
    <lineage>
        <taxon>Eukaryota</taxon>
        <taxon>Fungi</taxon>
        <taxon>Fungi incertae sedis</taxon>
        <taxon>Mucoromycota</taxon>
        <taxon>Glomeromycotina</taxon>
        <taxon>Glomeromycetes</taxon>
        <taxon>Glomerales</taxon>
        <taxon>Glomeraceae</taxon>
        <taxon>Rhizophagus</taxon>
    </lineage>
</organism>
<dbReference type="InterPro" id="IPR027417">
    <property type="entry name" value="P-loop_NTPase"/>
</dbReference>
<comment type="caution">
    <text evidence="3">The sequence shown here is derived from an EMBL/GenBank/DDBJ whole genome shotgun (WGS) entry which is preliminary data.</text>
</comment>
<accession>A0A2I1HBA7</accession>
<dbReference type="SUPFAM" id="SSF52540">
    <property type="entry name" value="P-loop containing nucleoside triphosphate hydrolases"/>
    <property type="match status" value="1"/>
</dbReference>
<dbReference type="PANTHER" id="PTHR36168">
    <property type="entry name" value="CHROMOSOME 1, WHOLE GENOME SHOTGUN SEQUENCE"/>
    <property type="match status" value="1"/>
</dbReference>
<protein>
    <recommendedName>
        <fullName evidence="2">ATPase AAA-type core domain-containing protein</fullName>
    </recommendedName>
</protein>
<dbReference type="Proteomes" id="UP000234323">
    <property type="component" value="Unassembled WGS sequence"/>
</dbReference>
<name>A0A2I1HBA7_9GLOM</name>
<dbReference type="PANTHER" id="PTHR36168:SF1">
    <property type="entry name" value="ORC1-LIKE AAA ATPASE DOMAIN-CONTAINING PROTEIN"/>
    <property type="match status" value="1"/>
</dbReference>
<dbReference type="VEuPathDB" id="FungiDB:RhiirA1_444321"/>
<gene>
    <name evidence="3" type="ORF">RhiirA4_476226</name>
</gene>
<evidence type="ECO:0000259" key="2">
    <source>
        <dbReference type="Pfam" id="PF00004"/>
    </source>
</evidence>
<dbReference type="Pfam" id="PF00004">
    <property type="entry name" value="AAA"/>
    <property type="match status" value="1"/>
</dbReference>
<evidence type="ECO:0000256" key="1">
    <source>
        <dbReference type="SAM" id="Phobius"/>
    </source>
</evidence>
<dbReference type="VEuPathDB" id="FungiDB:FUN_011009"/>
<dbReference type="VEuPathDB" id="FungiDB:RhiirFUN_012306"/>
<dbReference type="Gene3D" id="3.40.50.300">
    <property type="entry name" value="P-loop containing nucleotide triphosphate hydrolases"/>
    <property type="match status" value="1"/>
</dbReference>
<keyword evidence="1" id="KW-0812">Transmembrane</keyword>
<dbReference type="GO" id="GO:0016887">
    <property type="term" value="F:ATP hydrolysis activity"/>
    <property type="evidence" value="ECO:0007669"/>
    <property type="project" value="InterPro"/>
</dbReference>
<proteinExistence type="predicted"/>
<sequence>MYFTKVLQNSALKNAKFNLFQLLSLKTNYLTSNLSNWKNKNQPLFLKTNYLTFNLSNLINKNTKVQTFLFKKNYSFLTSSPISNNWSTQKYKNVKINTFQTSLLRKYYTFPFYMWRKMVIDPILLIINFTVIGAFITTTFTYLTRSICLYLVVDKFLYPYINRTNKRKINERMEIGTKPEMDIPDSKFISRPEIAKYFEKIFQPDEDQSNYHIIYGNKGNGKTTLAKKMANEVGQGKFFDKAGVNKIDKLKRALYAFTKAAKIYKEQYDNPPVIIYDNIDNIDPKILEILQDDAEYNANNGTYIAVFICGGEKFTQILQSSRKSHIFEVEDLNKDESVNFLIQKLKISPEDADKIYGLVGGNIRELKFVAERLKNGELLEDIKENILLEVEKKFDIAKLDLTQEGRSIIGTLLKSKEVGYLEFKKVFGEVEGFNGMNIFTYHHKARSVTFQSRPIELYIKEKYQIRNEAA</sequence>
<dbReference type="GO" id="GO:0005524">
    <property type="term" value="F:ATP binding"/>
    <property type="evidence" value="ECO:0007669"/>
    <property type="project" value="InterPro"/>
</dbReference>
<reference evidence="3 4" key="1">
    <citation type="submission" date="2015-10" db="EMBL/GenBank/DDBJ databases">
        <title>Genome analyses suggest a sexual origin of heterokaryosis in a supposedly ancient asexual fungus.</title>
        <authorList>
            <person name="Ropars J."/>
            <person name="Sedzielewska K."/>
            <person name="Noel J."/>
            <person name="Charron P."/>
            <person name="Farinelli L."/>
            <person name="Marton T."/>
            <person name="Kruger M."/>
            <person name="Pelin A."/>
            <person name="Brachmann A."/>
            <person name="Corradi N."/>
        </authorList>
    </citation>
    <scope>NUCLEOTIDE SEQUENCE [LARGE SCALE GENOMIC DNA]</scope>
    <source>
        <strain evidence="3 4">A4</strain>
    </source>
</reference>
<dbReference type="AlphaFoldDB" id="A0A2I1HBA7"/>
<keyword evidence="4" id="KW-1185">Reference proteome</keyword>
<evidence type="ECO:0000313" key="3">
    <source>
        <dbReference type="EMBL" id="PKY56149.1"/>
    </source>
</evidence>
<keyword evidence="1" id="KW-1133">Transmembrane helix</keyword>
<dbReference type="EMBL" id="LLXI01002081">
    <property type="protein sequence ID" value="PKY56149.1"/>
    <property type="molecule type" value="Genomic_DNA"/>
</dbReference>